<reference evidence="1 2" key="1">
    <citation type="journal article" date="2019" name="Environ. Microbiol.">
        <title>The phytopathogenic nature of Dickeya aquatica 174/2 and the dynamic early evolution of Dickeya pathogenicity.</title>
        <authorList>
            <person name="Duprey A."/>
            <person name="Taib N."/>
            <person name="Leonard S."/>
            <person name="Garin T."/>
            <person name="Flandrois J.P."/>
            <person name="Nasser W."/>
            <person name="Brochier-Armanet C."/>
            <person name="Reverchon S."/>
        </authorList>
    </citation>
    <scope>NUCLEOTIDE SEQUENCE [LARGE SCALE GENOMIC DNA]</scope>
    <source>
        <strain evidence="1 2">NCPPB 569</strain>
    </source>
</reference>
<protein>
    <submittedName>
        <fullName evidence="1">Uncharacterized protein</fullName>
    </submittedName>
</protein>
<accession>A0A5B8I8F7</accession>
<name>A0A5B8I8F7_9GAMM</name>
<evidence type="ECO:0000313" key="1">
    <source>
        <dbReference type="EMBL" id="QDX31042.1"/>
    </source>
</evidence>
<dbReference type="KEGG" id="dic:Dpoa569_0003005"/>
<dbReference type="AlphaFoldDB" id="A0A5B8I8F7"/>
<gene>
    <name evidence="1" type="ORF">Dpoa569_0003005</name>
</gene>
<dbReference type="Proteomes" id="UP000320591">
    <property type="component" value="Chromosome"/>
</dbReference>
<sequence>MKENSDFHDAINSLLYSSDAERLDISDDFYRVDDFSKKSHVKIEEIIDVWLSGKINIYVYLRSVYCRINRYPNKEENRYDTSEIAFGRDFYQDERSPQDKIRKYIPCKKESEIKEYIDFSGSSSFKYVYNGYASGYWWLQPTGITHLVRDNYNLKNANDEWVSIPGEVDVFGRDKRDYLLFNTDVYISFEQLYISSSDFKIIKECFSYNENSEMERYDPPYNRIAMVLLINKIFSVNGHVTYSNVSTALSSNGINVGQTTIKKVLEETFEKRDKPYKIQPQHSRIAACLITLHCKSKNIPKTPSNVARILNDLVKSSPREWCIVFTPEIAANIMKVK</sequence>
<keyword evidence="2" id="KW-1185">Reference proteome</keyword>
<dbReference type="RefSeq" id="WP_146411489.1">
    <property type="nucleotide sequence ID" value="NZ_CP042220.2"/>
</dbReference>
<dbReference type="EMBL" id="CP042220">
    <property type="protein sequence ID" value="QDX31042.1"/>
    <property type="molecule type" value="Genomic_DNA"/>
</dbReference>
<proteinExistence type="predicted"/>
<organism evidence="1 2">
    <name type="scientific">Dickeya poaceiphila</name>
    <dbReference type="NCBI Taxonomy" id="568768"/>
    <lineage>
        <taxon>Bacteria</taxon>
        <taxon>Pseudomonadati</taxon>
        <taxon>Pseudomonadota</taxon>
        <taxon>Gammaproteobacteria</taxon>
        <taxon>Enterobacterales</taxon>
        <taxon>Pectobacteriaceae</taxon>
        <taxon>Dickeya</taxon>
    </lineage>
</organism>
<evidence type="ECO:0000313" key="2">
    <source>
        <dbReference type="Proteomes" id="UP000320591"/>
    </source>
</evidence>